<gene>
    <name evidence="11" type="ORF">BC936DRAFT_145122</name>
</gene>
<dbReference type="GO" id="GO:0034727">
    <property type="term" value="P:piecemeal microautophagy of the nucleus"/>
    <property type="evidence" value="ECO:0007669"/>
    <property type="project" value="TreeGrafter"/>
</dbReference>
<dbReference type="GO" id="GO:0019901">
    <property type="term" value="F:protein kinase binding"/>
    <property type="evidence" value="ECO:0007669"/>
    <property type="project" value="TreeGrafter"/>
</dbReference>
<keyword evidence="2 6" id="KW-0813">Transport</keyword>
<feature type="compositionally biased region" description="Polar residues" evidence="8">
    <location>
        <begin position="1474"/>
        <end position="1486"/>
    </location>
</feature>
<dbReference type="PANTHER" id="PTHR13222:SF1">
    <property type="entry name" value="RB1-INDUCIBLE COILED-COIL PROTEIN 1"/>
    <property type="match status" value="1"/>
</dbReference>
<dbReference type="InterPro" id="IPR019460">
    <property type="entry name" value="Atg11_C"/>
</dbReference>
<dbReference type="PANTHER" id="PTHR13222">
    <property type="entry name" value="RB1-INDUCIBLE COILED-COIL"/>
    <property type="match status" value="1"/>
</dbReference>
<dbReference type="GO" id="GO:0061709">
    <property type="term" value="P:reticulophagy"/>
    <property type="evidence" value="ECO:0007669"/>
    <property type="project" value="TreeGrafter"/>
</dbReference>
<reference evidence="11 12" key="1">
    <citation type="journal article" date="2018" name="New Phytol.">
        <title>Phylogenomics of Endogonaceae and evolution of mycorrhizas within Mucoromycota.</title>
        <authorList>
            <person name="Chang Y."/>
            <person name="Desiro A."/>
            <person name="Na H."/>
            <person name="Sandor L."/>
            <person name="Lipzen A."/>
            <person name="Clum A."/>
            <person name="Barry K."/>
            <person name="Grigoriev I.V."/>
            <person name="Martin F.M."/>
            <person name="Stajich J.E."/>
            <person name="Smith M.E."/>
            <person name="Bonito G."/>
            <person name="Spatafora J.W."/>
        </authorList>
    </citation>
    <scope>NUCLEOTIDE SEQUENCE [LARGE SCALE GENOMIC DNA]</scope>
    <source>
        <strain evidence="11 12">GMNB39</strain>
    </source>
</reference>
<feature type="compositionally biased region" description="Polar residues" evidence="8">
    <location>
        <begin position="299"/>
        <end position="309"/>
    </location>
</feature>
<keyword evidence="5 7" id="KW-0175">Coiled coil</keyword>
<feature type="region of interest" description="Disordered" evidence="8">
    <location>
        <begin position="464"/>
        <end position="505"/>
    </location>
</feature>
<feature type="region of interest" description="Disordered" evidence="8">
    <location>
        <begin position="686"/>
        <end position="705"/>
    </location>
</feature>
<evidence type="ECO:0000313" key="11">
    <source>
        <dbReference type="EMBL" id="RUP47970.1"/>
    </source>
</evidence>
<keyword evidence="12" id="KW-1185">Reference proteome</keyword>
<feature type="region of interest" description="Disordered" evidence="8">
    <location>
        <begin position="1417"/>
        <end position="1557"/>
    </location>
</feature>
<keyword evidence="6" id="KW-0926">Vacuole</keyword>
<dbReference type="GO" id="GO:0000422">
    <property type="term" value="P:autophagy of mitochondrion"/>
    <property type="evidence" value="ECO:0007669"/>
    <property type="project" value="TreeGrafter"/>
</dbReference>
<dbReference type="OrthoDB" id="447953at2759"/>
<dbReference type="GO" id="GO:0000045">
    <property type="term" value="P:autophagosome assembly"/>
    <property type="evidence" value="ECO:0007669"/>
    <property type="project" value="UniProtKB-UniRule"/>
</dbReference>
<protein>
    <recommendedName>
        <fullName evidence="6">Autophagy-related protein 11</fullName>
    </recommendedName>
</protein>
<dbReference type="GO" id="GO:0060090">
    <property type="term" value="F:molecular adaptor activity"/>
    <property type="evidence" value="ECO:0007669"/>
    <property type="project" value="TreeGrafter"/>
</dbReference>
<dbReference type="GO" id="GO:1990316">
    <property type="term" value="C:Atg1/ULK1 kinase complex"/>
    <property type="evidence" value="ECO:0007669"/>
    <property type="project" value="TreeGrafter"/>
</dbReference>
<comment type="caution">
    <text evidence="11">The sequence shown here is derived from an EMBL/GenBank/DDBJ whole genome shotgun (WGS) entry which is preliminary data.</text>
</comment>
<evidence type="ECO:0000259" key="10">
    <source>
        <dbReference type="Pfam" id="PF10377"/>
    </source>
</evidence>
<evidence type="ECO:0000256" key="7">
    <source>
        <dbReference type="SAM" id="Coils"/>
    </source>
</evidence>
<feature type="region of interest" description="Disordered" evidence="8">
    <location>
        <begin position="746"/>
        <end position="770"/>
    </location>
</feature>
<sequence>MTSFGTQLKEEMVVDAVRATGKDECILIIYDRHYLDAPAESIAALTVAETPAMEPQIAPVNGTLLNSLRTKRATSKLALSQHCDLYLGLFRNNDALSQTYLQTTTSHAHLAGDLCAEQRIQHMALNVAQANLDAHARSSAQQHDRFSELSRRDLARQSAVLAGIDADVEALRRVRVHPRVVENMVINGKKGGKDGMTLAEFVDLKEVAEARSRAKSAYEGLVGQTQDLFTTVVGIQQGTEGLKRQGFGDVDLKLVDAKAAEVEEALHKVVEIRDKIQRDLSRVQDKIAELLHHPPFPQPNTSTSTTRSGAQLAPVSAATGFPAPAPLPSHARKTFEAFDHLAEIHMREYLPELERREDQARRGVLYLAQSKARMIDAFARQMKSVSQLQSAIAGIVPTMNTIEGGVKALRREVDEGPCGGVKRVVAAYGALMIELVRRKEYTNILLENASTLADLLAHFRSQEQRRRDTFRSDLGKSLPFGIDGMEDPPPYPEISMPGQRDRLPEIGKDDVKDLLSFLRTTYMPAPPSVDITPSTSSPLSPSAIRRPPSSLDHPRSMSRGGGSGGGPIPPQSQPQTESTGRDKILQTLGRMNRQVEGMRGEFIFPTAHRAGPSRATTLARLGATREASQAGTVGGLVQQSTREVVETDELLFQKSRALETAEERIKNYESRIKSLEDTLHRTYRSTSTLPLPAPQPSRADSPSISSSTYSVVDAAEDANVKTDAAAKAETWRIRCTELERRVEELQKEREREVASAKSEAEERKDEFRTELARERAKADEIQELLERERKAWSEERKMIDTEWEERGREWEERAREWVASAEEKDRTEEDLKAQISELEGLLDEERQTYEENRMSLLREVQTQAHLAERRIADVEVELKDKIRELEQTIERQNNEHAQRVAFHEQMNETQRAEQELQRRGAREEHERAIKSLWDEVEREKETARREVEEVWRERVVEKERAFEEERREWGREKKKHAGDRERLLAEVEALKMQITDKEEIRRRQEQVYCVKLFLRCKRDIHYIRFPGFRAREMLARAEKNWMEKNEALEKIKEEFKEAKRSVSTLLRITGSTAESTASEEDTLDDLLRRLDDNIAWLLQTRVALEEVSSWDLKLSSHNCVTFAVPRRLINFTRNINHISSALWHKWLHLLNKPYLVSVRTADDRVAAETKRREEAAALASEVTSQLLAYHHGVVDGLVKGLNLDKEAEGAGKEKVTDKAAEPASTEVDSETRTPEEVLEMTRSLNFDETLEKVKRKVAESRETTKRWYKECKMLKEKYTMVKAEASEKIAFRNFKVGDVALFLPTRNTNGNFPGNPWAAFNFLAPHCFLKQTESAVKAMKTREWIIARILSTTECLVDSNNPGSNPYGLADGLKFYEFEVDTEWQHKSLSLHRSQTASPSSSHKASASNANLMSSSAMMSASSIMSRSQVDSPQTDGQATSPVSPNNSSPPPNVLGRASVPVTTSATSPTVPPISQSNSPYSLNRNSSLAAALPTSPSQHHSVLSASTPSLTRNTNLNNVSPPSSFITNSPAPTTASPRPRSDQFGDWSNSPTMTDF</sequence>
<evidence type="ECO:0000256" key="1">
    <source>
        <dbReference type="ARBA" id="ARBA00009729"/>
    </source>
</evidence>
<dbReference type="Pfam" id="PF04108">
    <property type="entry name" value="ATG17_like"/>
    <property type="match status" value="1"/>
</dbReference>
<dbReference type="GO" id="GO:0034517">
    <property type="term" value="P:ribophagy"/>
    <property type="evidence" value="ECO:0007669"/>
    <property type="project" value="TreeGrafter"/>
</dbReference>
<feature type="compositionally biased region" description="Polar residues" evidence="8">
    <location>
        <begin position="1547"/>
        <end position="1557"/>
    </location>
</feature>
<comment type="similarity">
    <text evidence="1 6">Belongs to the ATG11 family.</text>
</comment>
<organism evidence="11 12">
    <name type="scientific">Jimgerdemannia flammicorona</name>
    <dbReference type="NCBI Taxonomy" id="994334"/>
    <lineage>
        <taxon>Eukaryota</taxon>
        <taxon>Fungi</taxon>
        <taxon>Fungi incertae sedis</taxon>
        <taxon>Mucoromycota</taxon>
        <taxon>Mucoromycotina</taxon>
        <taxon>Endogonomycetes</taxon>
        <taxon>Endogonales</taxon>
        <taxon>Endogonaceae</taxon>
        <taxon>Jimgerdemannia</taxon>
    </lineage>
</organism>
<feature type="compositionally biased region" description="Basic and acidic residues" evidence="8">
    <location>
        <begin position="464"/>
        <end position="474"/>
    </location>
</feature>
<comment type="subunit">
    <text evidence="6">Homodimer.</text>
</comment>
<feature type="compositionally biased region" description="Polar residues" evidence="8">
    <location>
        <begin position="1499"/>
        <end position="1537"/>
    </location>
</feature>
<proteinExistence type="inferred from homology"/>
<feature type="compositionally biased region" description="Basic and acidic residues" evidence="8">
    <location>
        <begin position="1208"/>
        <end position="1220"/>
    </location>
</feature>
<feature type="coiled-coil region" evidence="7">
    <location>
        <begin position="973"/>
        <end position="1000"/>
    </location>
</feature>
<evidence type="ECO:0000256" key="4">
    <source>
        <dbReference type="ARBA" id="ARBA00023006"/>
    </source>
</evidence>
<dbReference type="Pfam" id="PF10377">
    <property type="entry name" value="ATG11"/>
    <property type="match status" value="1"/>
</dbReference>
<comment type="function">
    <text evidence="6">Involved in cytoplasm to vacuole transport (Cvt), pexophagy, mitophagy and nucleophagy. Recruits mitochondria for their selective degradation via autophagy (mitophagy) during starvation. Works as scaffold proteins that recruit ATG proteins to the pre-autophagosome (PAS), the site of vesicle/autophagosome formation. Required for the Cvt vesicles completion.</text>
</comment>
<keyword evidence="6" id="KW-0472">Membrane</keyword>
<dbReference type="GO" id="GO:1903599">
    <property type="term" value="P:positive regulation of autophagy of mitochondrion"/>
    <property type="evidence" value="ECO:0007669"/>
    <property type="project" value="UniProtKB-UniRule"/>
</dbReference>
<dbReference type="InterPro" id="IPR040040">
    <property type="entry name" value="ATG11"/>
</dbReference>
<feature type="domain" description="Autophagy-related protein 11 C-terminal" evidence="10">
    <location>
        <begin position="1251"/>
        <end position="1381"/>
    </location>
</feature>
<accession>A0A433DAW5</accession>
<feature type="domain" description="Autophagy protein ATG17-like" evidence="9">
    <location>
        <begin position="96"/>
        <end position="476"/>
    </location>
</feature>
<dbReference type="EMBL" id="RBNI01003873">
    <property type="protein sequence ID" value="RUP47970.1"/>
    <property type="molecule type" value="Genomic_DNA"/>
</dbReference>
<comment type="subcellular location">
    <subcellularLocation>
        <location evidence="6">Preautophagosomal structure membrane</location>
        <topology evidence="6">Peripheral membrane protein</topology>
    </subcellularLocation>
    <subcellularLocation>
        <location evidence="6">Vacuole membrane</location>
        <topology evidence="6">Peripheral membrane protein</topology>
    </subcellularLocation>
    <text evidence="6">During pexophagy, accumulates in the vacuolar membrane region, where the peroxisomes contact the vacuole.</text>
</comment>
<feature type="region of interest" description="Disordered" evidence="8">
    <location>
        <begin position="291"/>
        <end position="311"/>
    </location>
</feature>
<feature type="compositionally biased region" description="Polar residues" evidence="8">
    <location>
        <begin position="1429"/>
        <end position="1440"/>
    </location>
</feature>
<feature type="compositionally biased region" description="Low complexity" evidence="8">
    <location>
        <begin position="532"/>
        <end position="542"/>
    </location>
</feature>
<feature type="compositionally biased region" description="Low complexity" evidence="8">
    <location>
        <begin position="1458"/>
        <end position="1469"/>
    </location>
</feature>
<feature type="coiled-coil region" evidence="7">
    <location>
        <begin position="1034"/>
        <end position="1068"/>
    </location>
</feature>
<dbReference type="InterPro" id="IPR045326">
    <property type="entry name" value="ATG17-like_dom"/>
</dbReference>
<evidence type="ECO:0000256" key="2">
    <source>
        <dbReference type="ARBA" id="ARBA00022448"/>
    </source>
</evidence>
<evidence type="ECO:0000259" key="9">
    <source>
        <dbReference type="Pfam" id="PF04108"/>
    </source>
</evidence>
<name>A0A433DAW5_9FUNG</name>
<feature type="compositionally biased region" description="Low complexity" evidence="8">
    <location>
        <begin position="1487"/>
        <end position="1498"/>
    </location>
</feature>
<feature type="compositionally biased region" description="Low complexity" evidence="8">
    <location>
        <begin position="1417"/>
        <end position="1428"/>
    </location>
</feature>
<dbReference type="Proteomes" id="UP000268093">
    <property type="component" value="Unassembled WGS sequence"/>
</dbReference>
<evidence type="ECO:0000256" key="3">
    <source>
        <dbReference type="ARBA" id="ARBA00022927"/>
    </source>
</evidence>
<keyword evidence="3 6" id="KW-0653">Protein transport</keyword>
<evidence type="ECO:0000256" key="8">
    <source>
        <dbReference type="SAM" id="MobiDB-lite"/>
    </source>
</evidence>
<feature type="coiled-coil region" evidence="7">
    <location>
        <begin position="651"/>
        <end position="685"/>
    </location>
</feature>
<dbReference type="GO" id="GO:0034045">
    <property type="term" value="C:phagophore assembly site membrane"/>
    <property type="evidence" value="ECO:0007669"/>
    <property type="project" value="UniProtKB-SubCell"/>
</dbReference>
<feature type="region of interest" description="Disordered" evidence="8">
    <location>
        <begin position="523"/>
        <end position="580"/>
    </location>
</feature>
<evidence type="ECO:0000313" key="12">
    <source>
        <dbReference type="Proteomes" id="UP000268093"/>
    </source>
</evidence>
<evidence type="ECO:0000256" key="6">
    <source>
        <dbReference type="RuleBase" id="RU367075"/>
    </source>
</evidence>
<dbReference type="GO" id="GO:0005774">
    <property type="term" value="C:vacuolar membrane"/>
    <property type="evidence" value="ECO:0007669"/>
    <property type="project" value="UniProtKB-SubCell"/>
</dbReference>
<dbReference type="GO" id="GO:0015031">
    <property type="term" value="P:protein transport"/>
    <property type="evidence" value="ECO:0007669"/>
    <property type="project" value="UniProtKB-KW"/>
</dbReference>
<evidence type="ECO:0000256" key="5">
    <source>
        <dbReference type="ARBA" id="ARBA00023054"/>
    </source>
</evidence>
<feature type="coiled-coil region" evidence="7">
    <location>
        <begin position="821"/>
        <end position="926"/>
    </location>
</feature>
<keyword evidence="4 6" id="KW-0072">Autophagy</keyword>
<feature type="region of interest" description="Disordered" evidence="8">
    <location>
        <begin position="1208"/>
        <end position="1234"/>
    </location>
</feature>